<dbReference type="SMART" id="SM00749">
    <property type="entry name" value="BON"/>
    <property type="match status" value="6"/>
</dbReference>
<proteinExistence type="predicted"/>
<dbReference type="PANTHER" id="PTHR34606">
    <property type="entry name" value="BON DOMAIN-CONTAINING PROTEIN"/>
    <property type="match status" value="1"/>
</dbReference>
<reference evidence="3" key="1">
    <citation type="submission" date="2018-05" db="EMBL/GenBank/DDBJ databases">
        <authorList>
            <person name="Nie L."/>
        </authorList>
    </citation>
    <scope>NUCLEOTIDE SEQUENCE [LARGE SCALE GENOMIC DNA]</scope>
    <source>
        <strain evidence="3">NL</strain>
    </source>
</reference>
<organism evidence="2 3">
    <name type="scientific">Hymenobacter edaphi</name>
    <dbReference type="NCBI Taxonomy" id="2211146"/>
    <lineage>
        <taxon>Bacteria</taxon>
        <taxon>Pseudomonadati</taxon>
        <taxon>Bacteroidota</taxon>
        <taxon>Cytophagia</taxon>
        <taxon>Cytophagales</taxon>
        <taxon>Hymenobacteraceae</taxon>
        <taxon>Hymenobacter</taxon>
    </lineage>
</organism>
<dbReference type="AlphaFoldDB" id="A0A328BSH2"/>
<dbReference type="Gene3D" id="3.40.1520.20">
    <property type="match status" value="1"/>
</dbReference>
<feature type="domain" description="BON" evidence="1">
    <location>
        <begin position="161"/>
        <end position="232"/>
    </location>
</feature>
<dbReference type="InterPro" id="IPR014004">
    <property type="entry name" value="Transpt-assoc_nodulatn_dom_bac"/>
</dbReference>
<dbReference type="InterPro" id="IPR007055">
    <property type="entry name" value="BON_dom"/>
</dbReference>
<dbReference type="Gene3D" id="3.30.1340.30">
    <property type="match status" value="4"/>
</dbReference>
<gene>
    <name evidence="2" type="ORF">DLM85_03835</name>
</gene>
<name>A0A328BSH2_9BACT</name>
<dbReference type="RefSeq" id="WP_111476729.1">
    <property type="nucleotide sequence ID" value="NZ_QHKM01000001.1"/>
</dbReference>
<dbReference type="EMBL" id="QHKM01000001">
    <property type="protein sequence ID" value="RAK69993.1"/>
    <property type="molecule type" value="Genomic_DNA"/>
</dbReference>
<protein>
    <recommendedName>
        <fullName evidence="1">BON domain-containing protein</fullName>
    </recommendedName>
</protein>
<feature type="domain" description="BON" evidence="1">
    <location>
        <begin position="413"/>
        <end position="480"/>
    </location>
</feature>
<dbReference type="PANTHER" id="PTHR34606:SF15">
    <property type="entry name" value="BON DOMAIN-CONTAINING PROTEIN"/>
    <property type="match status" value="1"/>
</dbReference>
<dbReference type="OrthoDB" id="863206at2"/>
<keyword evidence="3" id="KW-1185">Reference proteome</keyword>
<dbReference type="PROSITE" id="PS50914">
    <property type="entry name" value="BON"/>
    <property type="match status" value="6"/>
</dbReference>
<evidence type="ECO:0000313" key="3">
    <source>
        <dbReference type="Proteomes" id="UP000248553"/>
    </source>
</evidence>
<dbReference type="Pfam" id="PF04972">
    <property type="entry name" value="BON"/>
    <property type="match status" value="6"/>
</dbReference>
<evidence type="ECO:0000259" key="1">
    <source>
        <dbReference type="PROSITE" id="PS50914"/>
    </source>
</evidence>
<feature type="domain" description="BON" evidence="1">
    <location>
        <begin position="246"/>
        <end position="314"/>
    </location>
</feature>
<feature type="domain" description="BON" evidence="1">
    <location>
        <begin position="15"/>
        <end position="83"/>
    </location>
</feature>
<accession>A0A328BSH2</accession>
<dbReference type="InterPro" id="IPR051686">
    <property type="entry name" value="Lipoprotein_DolP"/>
</dbReference>
<dbReference type="Proteomes" id="UP000248553">
    <property type="component" value="Unassembled WGS sequence"/>
</dbReference>
<feature type="domain" description="BON" evidence="1">
    <location>
        <begin position="319"/>
        <end position="387"/>
    </location>
</feature>
<evidence type="ECO:0000313" key="2">
    <source>
        <dbReference type="EMBL" id="RAK69993.1"/>
    </source>
</evidence>
<comment type="caution">
    <text evidence="2">The sequence shown here is derived from an EMBL/GenBank/DDBJ whole genome shotgun (WGS) entry which is preliminary data.</text>
</comment>
<feature type="domain" description="BON" evidence="1">
    <location>
        <begin position="87"/>
        <end position="155"/>
    </location>
</feature>
<sequence length="484" mass="52049">METLETTLQPAPALADGDITAAVERLLARKKGVAPHLVDVATQQGIVTLSGYVDSLLARERAEEIAKAVRGVRGVINEVGVRAVDLPDATLRRDVEEALLQDAVASEYDICCTARAGVVMLLGEVPSWPEKELVLRVAKGVRGVCSLEDHLHYRYGHPPKAAAAIGAEMDELLAWDVRINHALIEVRTQEPGRVVLRGAVASAAERSLAIAAAWRAGAAGVEAAELRVAPETPGQELRGDKYRPRPDAAIRQAIQDSLRADPRVRTHAAEIDVRRGLVTLRGTVGNLRACRAAEQDALGIVGVTMVSNYLRVRPARPTPDAEMQRRTRAALQRDAYLHRVAVEVVVDNGKVSLYGTVDSQFDKQHAEQVAAGISGVIAVDNRLVVPAWNTTPDGEYFACHVAFSQPLPGRLPTDAAIRQAIRDHLAWTPGLSEQAIRVSVANGRATLTGTVATRQEQQLATLCAYDGGARAVGNRLQVRPEASP</sequence>